<feature type="transmembrane region" description="Helical" evidence="13">
    <location>
        <begin position="77"/>
        <end position="98"/>
    </location>
</feature>
<gene>
    <name evidence="16" type="primary">CCKBR</name>
</gene>
<reference evidence="16" key="5">
    <citation type="submission" date="2025-09" db="UniProtKB">
        <authorList>
            <consortium name="Ensembl"/>
        </authorList>
    </citation>
    <scope>IDENTIFICATION</scope>
</reference>
<evidence type="ECO:0000256" key="14">
    <source>
        <dbReference type="SAM" id="MobiDB-lite"/>
    </source>
</evidence>
<dbReference type="InterPro" id="IPR027430">
    <property type="entry name" value="Retinal_BS"/>
</dbReference>
<evidence type="ECO:0000256" key="2">
    <source>
        <dbReference type="ARBA" id="ARBA00022543"/>
    </source>
</evidence>
<name>A0A4W4DSR8_ELEEL</name>
<keyword evidence="4 13" id="KW-0812">Transmembrane</keyword>
<dbReference type="GO" id="GO:0016020">
    <property type="term" value="C:membrane"/>
    <property type="evidence" value="ECO:0007669"/>
    <property type="project" value="UniProtKB-SubCell"/>
</dbReference>
<protein>
    <recommendedName>
        <fullName evidence="15">G-protein coupled receptors family 1 profile domain-containing protein</fullName>
    </recommendedName>
</protein>
<dbReference type="Gene3D" id="1.20.1070.10">
    <property type="entry name" value="Rhodopsin 7-helix transmembrane proteins"/>
    <property type="match status" value="1"/>
</dbReference>
<keyword evidence="9 13" id="KW-0472">Membrane</keyword>
<reference evidence="17" key="2">
    <citation type="journal article" date="2017" name="Sci. Adv.">
        <title>A tail of two voltages: Proteomic comparison of the three electric organs of the electric eel.</title>
        <authorList>
            <person name="Traeger L.L."/>
            <person name="Sabat G."/>
            <person name="Barrett-Wilt G.A."/>
            <person name="Wells G.B."/>
            <person name="Sussman M.R."/>
        </authorList>
    </citation>
    <scope>NUCLEOTIDE SEQUENCE [LARGE SCALE GENOMIC DNA]</scope>
</reference>
<dbReference type="InterPro" id="IPR050125">
    <property type="entry name" value="GPCR_opsins"/>
</dbReference>
<keyword evidence="11 13" id="KW-0675">Receptor</keyword>
<proteinExistence type="inferred from homology"/>
<keyword evidence="17" id="KW-1185">Reference proteome</keyword>
<keyword evidence="8 13" id="KW-0297">G-protein coupled receptor</keyword>
<dbReference type="SUPFAM" id="SSF81321">
    <property type="entry name" value="Family A G protein-coupled receptor-like"/>
    <property type="match status" value="1"/>
</dbReference>
<evidence type="ECO:0000256" key="12">
    <source>
        <dbReference type="ARBA" id="ARBA00023224"/>
    </source>
</evidence>
<dbReference type="GO" id="GO:0007602">
    <property type="term" value="P:phototransduction"/>
    <property type="evidence" value="ECO:0007669"/>
    <property type="project" value="UniProtKB-KW"/>
</dbReference>
<evidence type="ECO:0000259" key="15">
    <source>
        <dbReference type="PROSITE" id="PS50262"/>
    </source>
</evidence>
<evidence type="ECO:0000256" key="9">
    <source>
        <dbReference type="ARBA" id="ARBA00023136"/>
    </source>
</evidence>
<comment type="subcellular location">
    <subcellularLocation>
        <location evidence="1 13">Membrane</location>
        <topology evidence="1 13">Multi-pass membrane protein</topology>
    </subcellularLocation>
</comment>
<evidence type="ECO:0000256" key="6">
    <source>
        <dbReference type="ARBA" id="ARBA00022989"/>
    </source>
</evidence>
<feature type="transmembrane region" description="Helical" evidence="13">
    <location>
        <begin position="40"/>
        <end position="65"/>
    </location>
</feature>
<keyword evidence="5 13" id="KW-0681">Retinal protein</keyword>
<keyword evidence="6 13" id="KW-1133">Transmembrane helix</keyword>
<dbReference type="PROSITE" id="PS00238">
    <property type="entry name" value="OPSIN"/>
    <property type="match status" value="1"/>
</dbReference>
<evidence type="ECO:0000313" key="17">
    <source>
        <dbReference type="Proteomes" id="UP000314983"/>
    </source>
</evidence>
<dbReference type="PROSITE" id="PS50262">
    <property type="entry name" value="G_PROTEIN_RECEP_F1_2"/>
    <property type="match status" value="1"/>
</dbReference>
<dbReference type="GO" id="GO:0004930">
    <property type="term" value="F:G protein-coupled receptor activity"/>
    <property type="evidence" value="ECO:0007669"/>
    <property type="project" value="UniProtKB-KW"/>
</dbReference>
<dbReference type="PRINTS" id="PR00238">
    <property type="entry name" value="OPSIN"/>
</dbReference>
<accession>A0A4W4DSR8</accession>
<evidence type="ECO:0000256" key="8">
    <source>
        <dbReference type="ARBA" id="ARBA00023040"/>
    </source>
</evidence>
<reference evidence="16" key="3">
    <citation type="submission" date="2020-05" db="EMBL/GenBank/DDBJ databases">
        <title>Electrophorus electricus (electric eel) genome, fEleEle1, primary haplotype.</title>
        <authorList>
            <person name="Myers G."/>
            <person name="Meyer A."/>
            <person name="Fedrigo O."/>
            <person name="Formenti G."/>
            <person name="Rhie A."/>
            <person name="Tracey A."/>
            <person name="Sims Y."/>
            <person name="Jarvis E.D."/>
        </authorList>
    </citation>
    <scope>NUCLEOTIDE SEQUENCE [LARGE SCALE GENOMIC DNA]</scope>
</reference>
<reference evidence="16" key="4">
    <citation type="submission" date="2025-08" db="UniProtKB">
        <authorList>
            <consortium name="Ensembl"/>
        </authorList>
    </citation>
    <scope>IDENTIFICATION</scope>
</reference>
<feature type="transmembrane region" description="Helical" evidence="13">
    <location>
        <begin position="287"/>
        <end position="307"/>
    </location>
</feature>
<feature type="region of interest" description="Disordered" evidence="14">
    <location>
        <begin position="358"/>
        <end position="378"/>
    </location>
</feature>
<evidence type="ECO:0000256" key="3">
    <source>
        <dbReference type="ARBA" id="ARBA00022606"/>
    </source>
</evidence>
<feature type="domain" description="G-protein coupled receptors family 1 profile" evidence="15">
    <location>
        <begin position="57"/>
        <end position="304"/>
    </location>
</feature>
<dbReference type="PRINTS" id="PR00237">
    <property type="entry name" value="GPCRRHODOPSN"/>
</dbReference>
<dbReference type="GO" id="GO:0007601">
    <property type="term" value="P:visual perception"/>
    <property type="evidence" value="ECO:0007669"/>
    <property type="project" value="InterPro"/>
</dbReference>
<dbReference type="PANTHER" id="PTHR24240">
    <property type="entry name" value="OPSIN"/>
    <property type="match status" value="1"/>
</dbReference>
<dbReference type="PROSITE" id="PS00237">
    <property type="entry name" value="G_PROTEIN_RECEP_F1_1"/>
    <property type="match status" value="1"/>
</dbReference>
<keyword evidence="3 13" id="KW-0716">Sensory transduction</keyword>
<evidence type="ECO:0000256" key="7">
    <source>
        <dbReference type="ARBA" id="ARBA00022991"/>
    </source>
</evidence>
<dbReference type="AlphaFoldDB" id="A0A4W4DSR8"/>
<feature type="transmembrane region" description="Helical" evidence="13">
    <location>
        <begin position="248"/>
        <end position="275"/>
    </location>
</feature>
<dbReference type="GO" id="GO:0009881">
    <property type="term" value="F:photoreceptor activity"/>
    <property type="evidence" value="ECO:0007669"/>
    <property type="project" value="UniProtKB-KW"/>
</dbReference>
<keyword evidence="2 13" id="KW-0600">Photoreceptor protein</keyword>
<evidence type="ECO:0000256" key="11">
    <source>
        <dbReference type="ARBA" id="ARBA00023170"/>
    </source>
</evidence>
<evidence type="ECO:0000256" key="13">
    <source>
        <dbReference type="RuleBase" id="RU004951"/>
    </source>
</evidence>
<dbReference type="Proteomes" id="UP000314983">
    <property type="component" value="Chromosome 25"/>
</dbReference>
<dbReference type="InterPro" id="IPR017452">
    <property type="entry name" value="GPCR_Rhodpsn_7TM"/>
</dbReference>
<feature type="transmembrane region" description="Helical" evidence="13">
    <location>
        <begin position="118"/>
        <end position="136"/>
    </location>
</feature>
<organism evidence="16 17">
    <name type="scientific">Electrophorus electricus</name>
    <name type="common">Electric eel</name>
    <name type="synonym">Gymnotus electricus</name>
    <dbReference type="NCBI Taxonomy" id="8005"/>
    <lineage>
        <taxon>Eukaryota</taxon>
        <taxon>Metazoa</taxon>
        <taxon>Chordata</taxon>
        <taxon>Craniata</taxon>
        <taxon>Vertebrata</taxon>
        <taxon>Euteleostomi</taxon>
        <taxon>Actinopterygii</taxon>
        <taxon>Neopterygii</taxon>
        <taxon>Teleostei</taxon>
        <taxon>Ostariophysi</taxon>
        <taxon>Gymnotiformes</taxon>
        <taxon>Gymnotoidei</taxon>
        <taxon>Gymnotidae</taxon>
        <taxon>Electrophorus</taxon>
    </lineage>
</organism>
<dbReference type="Ensembl" id="ENSEEET00000001893.2">
    <property type="protein sequence ID" value="ENSEEEP00000001857.2"/>
    <property type="gene ID" value="ENSEEEG00000001169.2"/>
</dbReference>
<evidence type="ECO:0000256" key="1">
    <source>
        <dbReference type="ARBA" id="ARBA00004141"/>
    </source>
</evidence>
<feature type="transmembrane region" description="Helical" evidence="13">
    <location>
        <begin position="156"/>
        <end position="175"/>
    </location>
</feature>
<evidence type="ECO:0000256" key="10">
    <source>
        <dbReference type="ARBA" id="ARBA00023157"/>
    </source>
</evidence>
<dbReference type="InterPro" id="IPR000276">
    <property type="entry name" value="GPCR_Rhodpsn"/>
</dbReference>
<keyword evidence="12 13" id="KW-0807">Transducer</keyword>
<sequence length="378" mass="41695">MSFQTSHLNDTFSVSDKDPVRFLHEQWNDSPTGTLSRAGLVALSVFLGLIMTSGFLNNVVVLALFCKFKTLRTPVNVILVNISLSDLLVCACGTTLSFASSVRGRWFLGKQACMWHGFVNSCFGIVSLISLVILSYERYRTLTVYNQKSLGYRKPLLAVGGSWLYSLIWTVPPLLGWSSYGLEGAGTSCSVSWTERSPKSSAYIVCLFIFCLGLPVTVMVYSYGRLFYAVKQVGKVRRSASRKREFRLLSMVIVMVTCYLLCWTPYGIVALIVTFGRRGAVSPLASVVPSLLAKSSTVINPVIYILLNKQRFRKALLTTFACCCGGPCARRRIREGGEDDATAAAGSMSKFTYTTVSTVGSCGTKGKPYSSRRRFPRR</sequence>
<dbReference type="FunFam" id="1.20.1070.10:FF:000197">
    <property type="entry name" value="Teleost multiple tissue opsin 2b"/>
    <property type="match status" value="1"/>
</dbReference>
<evidence type="ECO:0000256" key="4">
    <source>
        <dbReference type="ARBA" id="ARBA00022692"/>
    </source>
</evidence>
<evidence type="ECO:0000256" key="5">
    <source>
        <dbReference type="ARBA" id="ARBA00022925"/>
    </source>
</evidence>
<dbReference type="GeneTree" id="ENSGT01150000286926"/>
<feature type="transmembrane region" description="Helical" evidence="13">
    <location>
        <begin position="202"/>
        <end position="228"/>
    </location>
</feature>
<keyword evidence="7 13" id="KW-0157">Chromophore</keyword>
<dbReference type="Pfam" id="PF00001">
    <property type="entry name" value="7tm_1"/>
    <property type="match status" value="1"/>
</dbReference>
<dbReference type="InterPro" id="IPR001760">
    <property type="entry name" value="Opsin"/>
</dbReference>
<evidence type="ECO:0000313" key="16">
    <source>
        <dbReference type="Ensembl" id="ENSEEEP00000001857.2"/>
    </source>
</evidence>
<comment type="similarity">
    <text evidence="13">Belongs to the G-protein coupled receptor 1 family. Opsin subfamily.</text>
</comment>
<keyword evidence="10" id="KW-1015">Disulfide bond</keyword>
<reference evidence="17" key="1">
    <citation type="journal article" date="2014" name="Science">
        <title>Nonhuman genetics. Genomic basis for the convergent evolution of electric organs.</title>
        <authorList>
            <person name="Gallant J.R."/>
            <person name="Traeger L.L."/>
            <person name="Volkening J.D."/>
            <person name="Moffett H."/>
            <person name="Chen P.H."/>
            <person name="Novina C.D."/>
            <person name="Phillips G.N.Jr."/>
            <person name="Anand R."/>
            <person name="Wells G.B."/>
            <person name="Pinch M."/>
            <person name="Guth R."/>
            <person name="Unguez G.A."/>
            <person name="Albert J.S."/>
            <person name="Zakon H.H."/>
            <person name="Samanta M.P."/>
            <person name="Sussman M.R."/>
        </authorList>
    </citation>
    <scope>NUCLEOTIDE SEQUENCE [LARGE SCALE GENOMIC DNA]</scope>
</reference>